<gene>
    <name evidence="1" type="ORF">HMPREF9725_01716</name>
</gene>
<dbReference type="HOGENOM" id="CLU_1748853_0_0_12"/>
<protein>
    <submittedName>
        <fullName evidence="1">Uncharacterized protein</fullName>
    </submittedName>
</protein>
<comment type="caution">
    <text evidence="1">The sequence shown here is derived from an EMBL/GenBank/DDBJ whole genome shotgun (WGS) entry which is preliminary data.</text>
</comment>
<proteinExistence type="predicted"/>
<name>M2C5N2_TREDN</name>
<dbReference type="AlphaFoldDB" id="M2C5N2"/>
<sequence length="149" mass="17326">MDADFYELQKNIKDYITENYKPLASSLYNLSPLDKSIMSFPDIDRDRAKKILYFDYDDYSFEVLTLESALLTGYLDLYITLRGSAPPQSMTEEISKYTTIFFKLIDDEKTLGGIVDEAVTEKINFYDHVEGNINYKAAKLKIKFSKEYN</sequence>
<organism evidence="1">
    <name type="scientific">Treponema denticola H1-T</name>
    <dbReference type="NCBI Taxonomy" id="999431"/>
    <lineage>
        <taxon>Bacteria</taxon>
        <taxon>Pseudomonadati</taxon>
        <taxon>Spirochaetota</taxon>
        <taxon>Spirochaetia</taxon>
        <taxon>Spirochaetales</taxon>
        <taxon>Treponemataceae</taxon>
        <taxon>Treponema</taxon>
    </lineage>
</organism>
<reference evidence="1" key="1">
    <citation type="submission" date="2012-01" db="EMBL/GenBank/DDBJ databases">
        <title>The Genome Sequence of Treponema denticola H1-T.</title>
        <authorList>
            <consortium name="The Broad Institute Genome Sequencing Platform"/>
            <person name="Earl A."/>
            <person name="Ward D."/>
            <person name="Feldgarden M."/>
            <person name="Gevers D."/>
            <person name="Blanton J.M."/>
            <person name="Fenno C.J."/>
            <person name="Baranova O.V."/>
            <person name="Mathney J."/>
            <person name="Dewhirst F.E."/>
            <person name="Izard J."/>
            <person name="Young S.K."/>
            <person name="Zeng Q."/>
            <person name="Gargeya S."/>
            <person name="Fitzgerald M."/>
            <person name="Haas B."/>
            <person name="Abouelleil A."/>
            <person name="Alvarado L."/>
            <person name="Arachchi H.M."/>
            <person name="Berlin A."/>
            <person name="Chapman S.B."/>
            <person name="Gearin G."/>
            <person name="Goldberg J."/>
            <person name="Griggs A."/>
            <person name="Gujja S."/>
            <person name="Hansen M."/>
            <person name="Heiman D."/>
            <person name="Howarth C."/>
            <person name="Larimer J."/>
            <person name="Lui A."/>
            <person name="MacDonald P.J.P."/>
            <person name="McCowen C."/>
            <person name="Montmayeur A."/>
            <person name="Murphy C."/>
            <person name="Neiman D."/>
            <person name="Pearson M."/>
            <person name="Priest M."/>
            <person name="Roberts A."/>
            <person name="Saif S."/>
            <person name="Shea T."/>
            <person name="Sisk P."/>
            <person name="Stolte C."/>
            <person name="Sykes S."/>
            <person name="Wortman J."/>
            <person name="Nusbaum C."/>
            <person name="Birren B."/>
        </authorList>
    </citation>
    <scope>NUCLEOTIDE SEQUENCE [LARGE SCALE GENOMIC DNA]</scope>
    <source>
        <strain evidence="1">H1-T</strain>
    </source>
</reference>
<dbReference type="EMBL" id="AGDW01000019">
    <property type="protein sequence ID" value="EMB29689.1"/>
    <property type="molecule type" value="Genomic_DNA"/>
</dbReference>
<dbReference type="PATRIC" id="fig|999431.4.peg.1770"/>
<dbReference type="Proteomes" id="UP000011708">
    <property type="component" value="Chromosome"/>
</dbReference>
<dbReference type="RefSeq" id="WP_002670871.1">
    <property type="nucleotide sequence ID" value="NZ_CM001794.1"/>
</dbReference>
<accession>M2C5N2</accession>
<evidence type="ECO:0000313" key="1">
    <source>
        <dbReference type="EMBL" id="EMB29689.1"/>
    </source>
</evidence>